<name>A0AAD9IAJ1_9PEZI</name>
<dbReference type="AlphaFoldDB" id="A0AAD9IAJ1"/>
<protein>
    <submittedName>
        <fullName evidence="1">Uncharacterized protein</fullName>
    </submittedName>
</protein>
<comment type="caution">
    <text evidence="1">The sequence shown here is derived from an EMBL/GenBank/DDBJ whole genome shotgun (WGS) entry which is preliminary data.</text>
</comment>
<evidence type="ECO:0000313" key="2">
    <source>
        <dbReference type="Proteomes" id="UP001217918"/>
    </source>
</evidence>
<reference evidence="1" key="1">
    <citation type="journal article" date="2023" name="Mol. Plant Microbe Interact.">
        <title>Elucidating the Obligate Nature and Biological Capacity of an Invasive Fungal Corn Pathogen.</title>
        <authorList>
            <person name="MacCready J.S."/>
            <person name="Roggenkamp E.M."/>
            <person name="Gdanetz K."/>
            <person name="Chilvers M.I."/>
        </authorList>
    </citation>
    <scope>NUCLEOTIDE SEQUENCE</scope>
    <source>
        <strain evidence="1">PM02</strain>
    </source>
</reference>
<sequence>MDGILQVPPARATIIGRPVWKPRFVVVGESQRADPDYSQLFCSSRSSTSSNLAVRSQARSRILEGIYLTIYKSKNDLEAIQQVAIATVTDAQVQMWTSCFLPLISDAGGIPL</sequence>
<gene>
    <name evidence="1" type="ORF">P8C59_007962</name>
</gene>
<dbReference type="Proteomes" id="UP001217918">
    <property type="component" value="Unassembled WGS sequence"/>
</dbReference>
<evidence type="ECO:0000313" key="1">
    <source>
        <dbReference type="EMBL" id="KAK2073704.1"/>
    </source>
</evidence>
<organism evidence="1 2">
    <name type="scientific">Phyllachora maydis</name>
    <dbReference type="NCBI Taxonomy" id="1825666"/>
    <lineage>
        <taxon>Eukaryota</taxon>
        <taxon>Fungi</taxon>
        <taxon>Dikarya</taxon>
        <taxon>Ascomycota</taxon>
        <taxon>Pezizomycotina</taxon>
        <taxon>Sordariomycetes</taxon>
        <taxon>Sordariomycetidae</taxon>
        <taxon>Phyllachorales</taxon>
        <taxon>Phyllachoraceae</taxon>
        <taxon>Phyllachora</taxon>
    </lineage>
</organism>
<keyword evidence="2" id="KW-1185">Reference proteome</keyword>
<accession>A0AAD9IAJ1</accession>
<proteinExistence type="predicted"/>
<dbReference type="EMBL" id="JAQQPM010000007">
    <property type="protein sequence ID" value="KAK2073704.1"/>
    <property type="molecule type" value="Genomic_DNA"/>
</dbReference>